<proteinExistence type="predicted"/>
<evidence type="ECO:0000259" key="1">
    <source>
        <dbReference type="Pfam" id="PF10040"/>
    </source>
</evidence>
<dbReference type="OrthoDB" id="9787241at2"/>
<accession>A0A562WRE6</accession>
<comment type="caution">
    <text evidence="2">The sequence shown here is derived from an EMBL/GenBank/DDBJ whole genome shotgun (WGS) entry which is preliminary data.</text>
</comment>
<name>A0A562WRE6_9BACT</name>
<dbReference type="AlphaFoldDB" id="A0A562WRE6"/>
<sequence>MNITLASLVLDITLTAPLRSPAAPFAIRTFFPAAFKRAVDRLHEPSWWQATFGQQLSPDPEAVRRYQKPPLPFVFDLPALSAGHRGTAELGLTLVGSAVNHLPAYILALRLLFADEAFTGRFPVRLDAIAALDAAGSRTLLWRNGDEPQLSEVPLVSATQLTDREQAMPDHLHLEILTPLRLLQDGRPCREPGFSLLARSLMRRVSALAYYYGGEELNMDFRWLAERSASVATVRSELRWVEWGGGVQGVVGRIEFRGELIDFLPFFRLGERLHAGKGASFGLGRYSIPAEVL</sequence>
<dbReference type="RefSeq" id="WP_145018116.1">
    <property type="nucleotide sequence ID" value="NZ_VLLN01000003.1"/>
</dbReference>
<organism evidence="2 3">
    <name type="scientific">Geobacter argillaceus</name>
    <dbReference type="NCBI Taxonomy" id="345631"/>
    <lineage>
        <taxon>Bacteria</taxon>
        <taxon>Pseudomonadati</taxon>
        <taxon>Thermodesulfobacteriota</taxon>
        <taxon>Desulfuromonadia</taxon>
        <taxon>Geobacterales</taxon>
        <taxon>Geobacteraceae</taxon>
        <taxon>Geobacter</taxon>
    </lineage>
</organism>
<dbReference type="InterPro" id="IPR019267">
    <property type="entry name" value="CRISPR-assoc_Cas6_C"/>
</dbReference>
<dbReference type="Gene3D" id="3.30.70.1900">
    <property type="match status" value="1"/>
</dbReference>
<evidence type="ECO:0000313" key="2">
    <source>
        <dbReference type="EMBL" id="TWJ32691.1"/>
    </source>
</evidence>
<reference evidence="2 3" key="1">
    <citation type="submission" date="2019-07" db="EMBL/GenBank/DDBJ databases">
        <title>Genomic Encyclopedia of Archaeal and Bacterial Type Strains, Phase II (KMG-II): from individual species to whole genera.</title>
        <authorList>
            <person name="Goeker M."/>
        </authorList>
    </citation>
    <scope>NUCLEOTIDE SEQUENCE [LARGE SCALE GENOMIC DNA]</scope>
    <source>
        <strain evidence="2 3">ATCC BAA-1139</strain>
    </source>
</reference>
<protein>
    <submittedName>
        <fullName evidence="2">Uncharacterized protein DUF2276</fullName>
    </submittedName>
</protein>
<dbReference type="EMBL" id="VLLN01000003">
    <property type="protein sequence ID" value="TWJ32691.1"/>
    <property type="molecule type" value="Genomic_DNA"/>
</dbReference>
<dbReference type="Proteomes" id="UP000319449">
    <property type="component" value="Unassembled WGS sequence"/>
</dbReference>
<dbReference type="Pfam" id="PF10040">
    <property type="entry name" value="CRISPR_Cas6"/>
    <property type="match status" value="1"/>
</dbReference>
<feature type="domain" description="CRISPR-associated protein Cas6 C-terminal" evidence="1">
    <location>
        <begin position="174"/>
        <end position="286"/>
    </location>
</feature>
<keyword evidence="3" id="KW-1185">Reference proteome</keyword>
<evidence type="ECO:0000313" key="3">
    <source>
        <dbReference type="Proteomes" id="UP000319449"/>
    </source>
</evidence>
<gene>
    <name evidence="2" type="ORF">JN12_00666</name>
</gene>